<sequence length="155" mass="17990">MLKFNELTIEDQQRRYKFVINTFFFLVFTLSFISRLPMLWLGTVVIASIIVDLYIFGFQKKEDYGQSSLLIDSLLLIAINSLTGLIIVPFVQEWLNTHTSLREININGYSGLVLLALIFGMWELLLILQNKLSSQSLDWKRKKTGLFSSTKKKFE</sequence>
<dbReference type="RefSeq" id="WP_343755439.1">
    <property type="nucleotide sequence ID" value="NZ_BAAACW010000099.1"/>
</dbReference>
<evidence type="ECO:0000313" key="2">
    <source>
        <dbReference type="EMBL" id="GAA0364210.1"/>
    </source>
</evidence>
<feature type="transmembrane region" description="Helical" evidence="1">
    <location>
        <begin position="69"/>
        <end position="88"/>
    </location>
</feature>
<protein>
    <submittedName>
        <fullName evidence="2">Uncharacterized protein</fullName>
    </submittedName>
</protein>
<feature type="transmembrane region" description="Helical" evidence="1">
    <location>
        <begin position="39"/>
        <end position="57"/>
    </location>
</feature>
<dbReference type="EMBL" id="BAAACW010000099">
    <property type="protein sequence ID" value="GAA0364210.1"/>
    <property type="molecule type" value="Genomic_DNA"/>
</dbReference>
<organism evidence="2 3">
    <name type="scientific">Alkalibacterium iburiense</name>
    <dbReference type="NCBI Taxonomy" id="290589"/>
    <lineage>
        <taxon>Bacteria</taxon>
        <taxon>Bacillati</taxon>
        <taxon>Bacillota</taxon>
        <taxon>Bacilli</taxon>
        <taxon>Lactobacillales</taxon>
        <taxon>Carnobacteriaceae</taxon>
        <taxon>Alkalibacterium</taxon>
    </lineage>
</organism>
<keyword evidence="3" id="KW-1185">Reference proteome</keyword>
<name>A0ABN0XHH2_9LACT</name>
<evidence type="ECO:0000256" key="1">
    <source>
        <dbReference type="SAM" id="Phobius"/>
    </source>
</evidence>
<keyword evidence="1" id="KW-0472">Membrane</keyword>
<evidence type="ECO:0000313" key="3">
    <source>
        <dbReference type="Proteomes" id="UP001501166"/>
    </source>
</evidence>
<feature type="transmembrane region" description="Helical" evidence="1">
    <location>
        <begin position="16"/>
        <end position="33"/>
    </location>
</feature>
<keyword evidence="1" id="KW-1133">Transmembrane helix</keyword>
<feature type="transmembrane region" description="Helical" evidence="1">
    <location>
        <begin position="108"/>
        <end position="128"/>
    </location>
</feature>
<gene>
    <name evidence="2" type="ORF">GCM10008932_15750</name>
</gene>
<comment type="caution">
    <text evidence="2">The sequence shown here is derived from an EMBL/GenBank/DDBJ whole genome shotgun (WGS) entry which is preliminary data.</text>
</comment>
<proteinExistence type="predicted"/>
<accession>A0ABN0XHH2</accession>
<dbReference type="Proteomes" id="UP001501166">
    <property type="component" value="Unassembled WGS sequence"/>
</dbReference>
<keyword evidence="1" id="KW-0812">Transmembrane</keyword>
<reference evidence="2 3" key="1">
    <citation type="journal article" date="2019" name="Int. J. Syst. Evol. Microbiol.">
        <title>The Global Catalogue of Microorganisms (GCM) 10K type strain sequencing project: providing services to taxonomists for standard genome sequencing and annotation.</title>
        <authorList>
            <consortium name="The Broad Institute Genomics Platform"/>
            <consortium name="The Broad Institute Genome Sequencing Center for Infectious Disease"/>
            <person name="Wu L."/>
            <person name="Ma J."/>
        </authorList>
    </citation>
    <scope>NUCLEOTIDE SEQUENCE [LARGE SCALE GENOMIC DNA]</scope>
    <source>
        <strain evidence="2 3">JCM 12662</strain>
    </source>
</reference>